<dbReference type="SUPFAM" id="SSF55729">
    <property type="entry name" value="Acyl-CoA N-acyltransferases (Nat)"/>
    <property type="match status" value="1"/>
</dbReference>
<dbReference type="Pfam" id="PF00583">
    <property type="entry name" value="Acetyltransf_1"/>
    <property type="match status" value="1"/>
</dbReference>
<dbReference type="RefSeq" id="WP_015916736.1">
    <property type="nucleotide sequence ID" value="NZ_CP055268.1"/>
</dbReference>
<dbReference type="Gene3D" id="3.40.630.30">
    <property type="match status" value="1"/>
</dbReference>
<sequence>MTNDISLAVLDEVPSDTQTLISGWLTAHNDVMFGKTGGHKSLFIPIEHHDGEILGGLIGRTARGWLDIDIMFIPEALRGQGLAGKLLALAENEACKRGCKGAHIQTANPVATKAYQKYGYEVFGTIEHFIDNFALTMMVKRW</sequence>
<dbReference type="Proteomes" id="UP000179454">
    <property type="component" value="Unassembled WGS sequence"/>
</dbReference>
<proteinExistence type="predicted"/>
<dbReference type="InterPro" id="IPR000182">
    <property type="entry name" value="GNAT_dom"/>
</dbReference>
<name>A0ABD6HBX8_AGRVI</name>
<gene>
    <name evidence="3" type="ORF">BBK91_018900</name>
    <name evidence="2" type="ORF">BBL17_025015</name>
</gene>
<organism evidence="3 5">
    <name type="scientific">Agrobacterium vitis</name>
    <name type="common">Rhizobium vitis</name>
    <dbReference type="NCBI Taxonomy" id="373"/>
    <lineage>
        <taxon>Bacteria</taxon>
        <taxon>Pseudomonadati</taxon>
        <taxon>Pseudomonadota</taxon>
        <taxon>Alphaproteobacteria</taxon>
        <taxon>Hyphomicrobiales</taxon>
        <taxon>Rhizobiaceae</taxon>
        <taxon>Rhizobium/Agrobacterium group</taxon>
        <taxon>Agrobacterium</taxon>
    </lineage>
</organism>
<dbReference type="EMBL" id="MBFE02000027">
    <property type="protein sequence ID" value="MUO45035.1"/>
    <property type="molecule type" value="Genomic_DNA"/>
</dbReference>
<dbReference type="AlphaFoldDB" id="A0ABD6HBX8"/>
<dbReference type="Proteomes" id="UP000179536">
    <property type="component" value="Unassembled WGS sequence"/>
</dbReference>
<protein>
    <submittedName>
        <fullName evidence="3">GNAT family N-acetyltransferase</fullName>
    </submittedName>
</protein>
<dbReference type="InterPro" id="IPR016181">
    <property type="entry name" value="Acyl_CoA_acyltransferase"/>
</dbReference>
<evidence type="ECO:0000313" key="4">
    <source>
        <dbReference type="Proteomes" id="UP000179454"/>
    </source>
</evidence>
<dbReference type="CDD" id="cd04301">
    <property type="entry name" value="NAT_SF"/>
    <property type="match status" value="1"/>
</dbReference>
<evidence type="ECO:0000313" key="3">
    <source>
        <dbReference type="EMBL" id="MUP11931.1"/>
    </source>
</evidence>
<feature type="domain" description="N-acetyltransferase" evidence="1">
    <location>
        <begin position="1"/>
        <end position="142"/>
    </location>
</feature>
<keyword evidence="4" id="KW-1185">Reference proteome</keyword>
<accession>A0ABD6HBX8</accession>
<comment type="caution">
    <text evidence="3">The sequence shown here is derived from an EMBL/GenBank/DDBJ whole genome shotgun (WGS) entry which is preliminary data.</text>
</comment>
<evidence type="ECO:0000259" key="1">
    <source>
        <dbReference type="PROSITE" id="PS51186"/>
    </source>
</evidence>
<evidence type="ECO:0000313" key="2">
    <source>
        <dbReference type="EMBL" id="MUO45035.1"/>
    </source>
</evidence>
<dbReference type="PROSITE" id="PS51186">
    <property type="entry name" value="GNAT"/>
    <property type="match status" value="1"/>
</dbReference>
<dbReference type="EMBL" id="MBFA02000013">
    <property type="protein sequence ID" value="MUP11931.1"/>
    <property type="molecule type" value="Genomic_DNA"/>
</dbReference>
<evidence type="ECO:0000313" key="5">
    <source>
        <dbReference type="Proteomes" id="UP000179536"/>
    </source>
</evidence>
<reference evidence="4 5" key="1">
    <citation type="submission" date="2019-11" db="EMBL/GenBank/DDBJ databases">
        <title>Whole-genome sequencing of Allorhizobium vitis.</title>
        <authorList>
            <person name="Gan H.M."/>
            <person name="Savka M.A."/>
        </authorList>
    </citation>
    <scope>NUCLEOTIDE SEQUENCE [LARGE SCALE GENOMIC DNA]</scope>
    <source>
        <strain evidence="3 5">RF2/1</strain>
        <strain evidence="2 4">T1/7</strain>
    </source>
</reference>